<reference evidence="2" key="1">
    <citation type="submission" date="2020-09" db="EMBL/GenBank/DDBJ databases">
        <title>Complete genome sequence of Pseudomonas taiwanensis CC, a plant growth-promoting and biotite-weathering strain.</title>
        <authorList>
            <person name="Cheng C."/>
        </authorList>
    </citation>
    <scope>NUCLEOTIDE SEQUENCE [LARGE SCALE GENOMIC DNA]</scope>
    <source>
        <strain evidence="2">WRS8</strain>
    </source>
</reference>
<proteinExistence type="predicted"/>
<keyword evidence="1" id="KW-1133">Transmembrane helix</keyword>
<dbReference type="KEGG" id="ptai:ICN73_16640"/>
<feature type="transmembrane region" description="Helical" evidence="1">
    <location>
        <begin position="20"/>
        <end position="46"/>
    </location>
</feature>
<dbReference type="AlphaFoldDB" id="A0A7L9GB05"/>
<sequence>MKRPASHKASVRGRQRGLWLLLALLLAYLFIWPLSALAALALAWLGQAPSEAVLSSTIAAFVLYPPLVLWLLCAQRRMRNSLCLGGVSLAMLAALRALAGAS</sequence>
<evidence type="ECO:0000313" key="2">
    <source>
        <dbReference type="EMBL" id="QOJ89497.1"/>
    </source>
</evidence>
<dbReference type="Proteomes" id="UP000593847">
    <property type="component" value="Chromosome"/>
</dbReference>
<dbReference type="RefSeq" id="WP_192907295.1">
    <property type="nucleotide sequence ID" value="NZ_CP062699.1"/>
</dbReference>
<gene>
    <name evidence="2" type="ORF">ICN73_16640</name>
</gene>
<evidence type="ECO:0000313" key="3">
    <source>
        <dbReference type="Proteomes" id="UP000593847"/>
    </source>
</evidence>
<accession>A0A7L9GB05</accession>
<evidence type="ECO:0008006" key="4">
    <source>
        <dbReference type="Google" id="ProtNLM"/>
    </source>
</evidence>
<keyword evidence="1" id="KW-0472">Membrane</keyword>
<name>A0A7L9GB05_9PSED</name>
<feature type="transmembrane region" description="Helical" evidence="1">
    <location>
        <begin position="52"/>
        <end position="74"/>
    </location>
</feature>
<protein>
    <recommendedName>
        <fullName evidence="4">Iron uptake protein</fullName>
    </recommendedName>
</protein>
<evidence type="ECO:0000256" key="1">
    <source>
        <dbReference type="SAM" id="Phobius"/>
    </source>
</evidence>
<keyword evidence="1" id="KW-0812">Transmembrane</keyword>
<feature type="transmembrane region" description="Helical" evidence="1">
    <location>
        <begin position="81"/>
        <end position="99"/>
    </location>
</feature>
<dbReference type="EMBL" id="CP062699">
    <property type="protein sequence ID" value="QOJ89497.1"/>
    <property type="molecule type" value="Genomic_DNA"/>
</dbReference>
<organism evidence="2 3">
    <name type="scientific">Pseudomonas taiwanensis</name>
    <dbReference type="NCBI Taxonomy" id="470150"/>
    <lineage>
        <taxon>Bacteria</taxon>
        <taxon>Pseudomonadati</taxon>
        <taxon>Pseudomonadota</taxon>
        <taxon>Gammaproteobacteria</taxon>
        <taxon>Pseudomonadales</taxon>
        <taxon>Pseudomonadaceae</taxon>
        <taxon>Pseudomonas</taxon>
    </lineage>
</organism>
<keyword evidence="3" id="KW-1185">Reference proteome</keyword>